<feature type="signal peptide" evidence="2">
    <location>
        <begin position="1"/>
        <end position="29"/>
    </location>
</feature>
<evidence type="ECO:0000256" key="2">
    <source>
        <dbReference type="SAM" id="SignalP"/>
    </source>
</evidence>
<gene>
    <name evidence="3" type="ORF">BRARA_G00886</name>
</gene>
<dbReference type="Proteomes" id="UP000264353">
    <property type="component" value="Chromosome A7"/>
</dbReference>
<evidence type="ECO:0000256" key="1">
    <source>
        <dbReference type="SAM" id="MobiDB-lite"/>
    </source>
</evidence>
<accession>A0A397YJ80</accession>
<feature type="chain" id="PRO_5017193006" evidence="2">
    <location>
        <begin position="30"/>
        <end position="89"/>
    </location>
</feature>
<protein>
    <submittedName>
        <fullName evidence="3">Uncharacterized protein</fullName>
    </submittedName>
</protein>
<organism evidence="3 4">
    <name type="scientific">Brassica campestris</name>
    <name type="common">Field mustard</name>
    <dbReference type="NCBI Taxonomy" id="3711"/>
    <lineage>
        <taxon>Eukaryota</taxon>
        <taxon>Viridiplantae</taxon>
        <taxon>Streptophyta</taxon>
        <taxon>Embryophyta</taxon>
        <taxon>Tracheophyta</taxon>
        <taxon>Spermatophyta</taxon>
        <taxon>Magnoliopsida</taxon>
        <taxon>eudicotyledons</taxon>
        <taxon>Gunneridae</taxon>
        <taxon>Pentapetalae</taxon>
        <taxon>rosids</taxon>
        <taxon>malvids</taxon>
        <taxon>Brassicales</taxon>
        <taxon>Brassicaceae</taxon>
        <taxon>Brassiceae</taxon>
        <taxon>Brassica</taxon>
    </lineage>
</organism>
<dbReference type="EMBL" id="CM010634">
    <property type="protein sequence ID" value="RID53499.1"/>
    <property type="molecule type" value="Genomic_DNA"/>
</dbReference>
<dbReference type="AlphaFoldDB" id="A0A397YJ80"/>
<evidence type="ECO:0000313" key="4">
    <source>
        <dbReference type="Proteomes" id="UP000264353"/>
    </source>
</evidence>
<evidence type="ECO:0000313" key="3">
    <source>
        <dbReference type="EMBL" id="RID53499.1"/>
    </source>
</evidence>
<name>A0A397YJ80_BRACM</name>
<sequence>MSPLPLLFLSITDFILCLLSLHKLHFSLSTNSISDTMLSELKLFVAALKSEKENSEKDGIPPPPATPPSPPPLSAVVTPPWWFSVTCVG</sequence>
<feature type="region of interest" description="Disordered" evidence="1">
    <location>
        <begin position="52"/>
        <end position="77"/>
    </location>
</feature>
<reference evidence="3 4" key="1">
    <citation type="submission" date="2018-06" db="EMBL/GenBank/DDBJ databases">
        <title>WGS assembly of Brassica rapa FPsc.</title>
        <authorList>
            <person name="Bowman J."/>
            <person name="Kohchi T."/>
            <person name="Yamato K."/>
            <person name="Jenkins J."/>
            <person name="Shu S."/>
            <person name="Ishizaki K."/>
            <person name="Yamaoka S."/>
            <person name="Nishihama R."/>
            <person name="Nakamura Y."/>
            <person name="Berger F."/>
            <person name="Adam C."/>
            <person name="Aki S."/>
            <person name="Althoff F."/>
            <person name="Araki T."/>
            <person name="Arteaga-Vazquez M."/>
            <person name="Balasubrmanian S."/>
            <person name="Bauer D."/>
            <person name="Boehm C."/>
            <person name="Briginshaw L."/>
            <person name="Caballero-Perez J."/>
            <person name="Catarino B."/>
            <person name="Chen F."/>
            <person name="Chiyoda S."/>
            <person name="Chovatia M."/>
            <person name="Davies K."/>
            <person name="Delmans M."/>
            <person name="Demura T."/>
            <person name="Dierschke T."/>
            <person name="Dolan L."/>
            <person name="Dorantes-Acosta A."/>
            <person name="Eklund D."/>
            <person name="Florent S."/>
            <person name="Flores-Sandoval E."/>
            <person name="Fujiyama A."/>
            <person name="Fukuzawa H."/>
            <person name="Galik B."/>
            <person name="Grimanelli D."/>
            <person name="Grimwood J."/>
            <person name="Grossniklaus U."/>
            <person name="Hamada T."/>
            <person name="Haseloff J."/>
            <person name="Hetherington A."/>
            <person name="Higo A."/>
            <person name="Hirakawa Y."/>
            <person name="Hundley H."/>
            <person name="Ikeda Y."/>
            <person name="Inoue K."/>
            <person name="Inoue S."/>
            <person name="Ishida S."/>
            <person name="Jia Q."/>
            <person name="Kakita M."/>
            <person name="Kanazawa T."/>
            <person name="Kawai Y."/>
            <person name="Kawashima T."/>
            <person name="Kennedy M."/>
            <person name="Kinose K."/>
            <person name="Kinoshita T."/>
            <person name="Kohara Y."/>
            <person name="Koide E."/>
            <person name="Komatsu K."/>
            <person name="Kopischke S."/>
            <person name="Kubo M."/>
            <person name="Kyozuka J."/>
            <person name="Lagercrantz U."/>
            <person name="Lin S."/>
            <person name="Lindquist E."/>
            <person name="Lipzen A."/>
            <person name="Lu C."/>
            <person name="Luna E."/>
            <person name="Martienssen R."/>
            <person name="Minamino N."/>
            <person name="Mizutani M."/>
            <person name="Mizutani M."/>
            <person name="Mochizuki N."/>
            <person name="Monte I."/>
            <person name="Mosher R."/>
            <person name="Nagasaki H."/>
            <person name="Nakagami H."/>
            <person name="Naramoto S."/>
            <person name="Nishitani K."/>
            <person name="Ohtani M."/>
            <person name="Okamoto T."/>
            <person name="Okumura M."/>
            <person name="Phillips J."/>
            <person name="Pollak B."/>
            <person name="Reinders A."/>
            <person name="Roevekamp M."/>
            <person name="Sano R."/>
            <person name="Sawa S."/>
            <person name="Schmid M."/>
            <person name="Shirakawa M."/>
            <person name="Solano R."/>
            <person name="Spunde A."/>
            <person name="Suetsugu N."/>
            <person name="Sugano S."/>
            <person name="Sugiyama A."/>
            <person name="Sun R."/>
            <person name="Suzuki Y."/>
            <person name="Takenaka M."/>
            <person name="Takezawa D."/>
            <person name="Tomogane H."/>
            <person name="Tsuzuki M."/>
            <person name="Ueda T."/>
            <person name="Umeda M."/>
            <person name="Ward J."/>
            <person name="Watanabe Y."/>
            <person name="Yazaki K."/>
            <person name="Yokoyama R."/>
            <person name="Yoshitake Y."/>
            <person name="Yotsui I."/>
            <person name="Zachgo S."/>
            <person name="Schmutz J."/>
        </authorList>
    </citation>
    <scope>NUCLEOTIDE SEQUENCE [LARGE SCALE GENOMIC DNA]</scope>
    <source>
        <strain evidence="4">cv. B-3</strain>
    </source>
</reference>
<keyword evidence="2" id="KW-0732">Signal</keyword>
<feature type="compositionally biased region" description="Pro residues" evidence="1">
    <location>
        <begin position="60"/>
        <end position="73"/>
    </location>
</feature>
<proteinExistence type="predicted"/>